<dbReference type="EMBL" id="BMUW01000009">
    <property type="protein sequence ID" value="GGZ66414.1"/>
    <property type="molecule type" value="Genomic_DNA"/>
</dbReference>
<accession>A0ABQ3C3Q4</accession>
<keyword evidence="8" id="KW-1185">Reference proteome</keyword>
<protein>
    <recommendedName>
        <fullName evidence="6">ATP-grasp domain-containing protein</fullName>
    </recommendedName>
</protein>
<feature type="domain" description="ATP-grasp" evidence="6">
    <location>
        <begin position="556"/>
        <end position="754"/>
    </location>
</feature>
<dbReference type="NCBIfam" id="NF005543">
    <property type="entry name" value="PRK07206.1"/>
    <property type="match status" value="1"/>
</dbReference>
<dbReference type="InterPro" id="IPR052032">
    <property type="entry name" value="ATP-dep_AA_Ligase"/>
</dbReference>
<sequence length="879" mass="95531">MTERPTPDPAQRVMDSMASDSPPAHAGRTAVIVDGYSTGTFLPPAFARLGIDVVHVHSTAEPMTTMLQPDLGVYRTGLTCPPDAFEQTAEALAGLAPVAVLAGQEPGVPLADALGERLGLPGNGTALSTARRDKYEMIEALRRAGVRCADQHKSDDPQALADWAERNGSYPVVVKPLSSASTDHVYRCHDRAEVLAAARSVIGSTDIFDRPNTEALAQSFLHGTEYIVDTVSVDGERYVCGVWEYEKQILPGGRNIYDLDVLLAPDADPVPELIAYVDTVLEALGIRLGPAHAEVIMTPEGPALVEIGARLNGNMNPGFHDLCLGTNQADLTALAHADPEEFTRRYAGRVYSPRAAAAVHSTRNDRDGVVESVDREAVDRIAALPSVHLVGVKLTAGKRISPTADLLTSPLRIFLTAPELATIRADHTRIQDLKDAVYRVAVAGPRILLLGTDKYVMQACVRHGIPAVVVQGPGGYDHGLAEIPPELDRLFVDDQNSPEAILMALHRAGLGEHRFDAVHTSDEWGLVTAGVLAAHLGCRALDPATAVHFRDKSLQKRKVAEAGVPTARVTVIDDVHDVSGVPWEYDKAVLKPVAGAATARTAVVEGPEALAALSRRYRKDRTAQRTFVLEEYVGGEEWIADGYLHEGELRFLAVGRYGAPCLTMIDEQTPLWMRHFDPKSETWAYDRAEPVVRRCLEALGLRDGVFHMELFHDPETGRLTFSECAARRGGALLHEQVQAKFGVHLGEVALFSALGEEPRGEVDHRQGLFGTTYLKGRAGTLFSCPTPAELCELPGVEFARVEFPAGGTFLGDIDNTNHRMGQVLVSAADEDELAARFDEVRAWFDARLTVAPQNVTGRELRAWGRETRPDADFRDPLWH</sequence>
<name>A0ABQ3C3Q4_9ACTN</name>
<comment type="caution">
    <text evidence="7">The sequence shown here is derived from an EMBL/GenBank/DDBJ whole genome shotgun (WGS) entry which is preliminary data.</text>
</comment>
<evidence type="ECO:0000256" key="1">
    <source>
        <dbReference type="ARBA" id="ARBA00022598"/>
    </source>
</evidence>
<evidence type="ECO:0000259" key="6">
    <source>
        <dbReference type="PROSITE" id="PS50975"/>
    </source>
</evidence>
<keyword evidence="1" id="KW-0436">Ligase</keyword>
<dbReference type="Pfam" id="PF13535">
    <property type="entry name" value="ATP-grasp_4"/>
    <property type="match status" value="2"/>
</dbReference>
<dbReference type="Gene3D" id="3.30.470.20">
    <property type="entry name" value="ATP-grasp fold, B domain"/>
    <property type="match status" value="2"/>
</dbReference>
<organism evidence="7 8">
    <name type="scientific">Streptomyces rubiginosohelvolus</name>
    <dbReference type="NCBI Taxonomy" id="67362"/>
    <lineage>
        <taxon>Bacteria</taxon>
        <taxon>Bacillati</taxon>
        <taxon>Actinomycetota</taxon>
        <taxon>Actinomycetes</taxon>
        <taxon>Kitasatosporales</taxon>
        <taxon>Streptomycetaceae</taxon>
        <taxon>Streptomyces</taxon>
    </lineage>
</organism>
<keyword evidence="3 4" id="KW-0067">ATP-binding</keyword>
<dbReference type="PROSITE" id="PS50975">
    <property type="entry name" value="ATP_GRASP"/>
    <property type="match status" value="2"/>
</dbReference>
<gene>
    <name evidence="7" type="ORF">GCM10010328_46770</name>
</gene>
<evidence type="ECO:0000256" key="2">
    <source>
        <dbReference type="ARBA" id="ARBA00022741"/>
    </source>
</evidence>
<keyword evidence="2 4" id="KW-0547">Nucleotide-binding</keyword>
<evidence type="ECO:0000256" key="4">
    <source>
        <dbReference type="PROSITE-ProRule" id="PRU00409"/>
    </source>
</evidence>
<evidence type="ECO:0000256" key="5">
    <source>
        <dbReference type="SAM" id="MobiDB-lite"/>
    </source>
</evidence>
<reference evidence="8" key="1">
    <citation type="journal article" date="2019" name="Int. J. Syst. Evol. Microbiol.">
        <title>The Global Catalogue of Microorganisms (GCM) 10K type strain sequencing project: providing services to taxonomists for standard genome sequencing and annotation.</title>
        <authorList>
            <consortium name="The Broad Institute Genomics Platform"/>
            <consortium name="The Broad Institute Genome Sequencing Center for Infectious Disease"/>
            <person name="Wu L."/>
            <person name="Ma J."/>
        </authorList>
    </citation>
    <scope>NUCLEOTIDE SEQUENCE [LARGE SCALE GENOMIC DNA]</scope>
    <source>
        <strain evidence="8">JCM 4602</strain>
    </source>
</reference>
<evidence type="ECO:0000313" key="8">
    <source>
        <dbReference type="Proteomes" id="UP000624183"/>
    </source>
</evidence>
<dbReference type="Proteomes" id="UP000624183">
    <property type="component" value="Unassembled WGS sequence"/>
</dbReference>
<feature type="domain" description="ATP-grasp" evidence="6">
    <location>
        <begin position="138"/>
        <end position="337"/>
    </location>
</feature>
<evidence type="ECO:0000313" key="7">
    <source>
        <dbReference type="EMBL" id="GGZ66414.1"/>
    </source>
</evidence>
<dbReference type="PANTHER" id="PTHR43585:SF2">
    <property type="entry name" value="ATP-GRASP ENZYME FSQD"/>
    <property type="match status" value="1"/>
</dbReference>
<proteinExistence type="predicted"/>
<feature type="region of interest" description="Disordered" evidence="5">
    <location>
        <begin position="1"/>
        <end position="26"/>
    </location>
</feature>
<dbReference type="InterPro" id="IPR011761">
    <property type="entry name" value="ATP-grasp"/>
</dbReference>
<dbReference type="Gene3D" id="3.40.50.20">
    <property type="match status" value="1"/>
</dbReference>
<dbReference type="PANTHER" id="PTHR43585">
    <property type="entry name" value="FUMIPYRROLE BIOSYNTHESIS PROTEIN C"/>
    <property type="match status" value="1"/>
</dbReference>
<evidence type="ECO:0000256" key="3">
    <source>
        <dbReference type="ARBA" id="ARBA00022840"/>
    </source>
</evidence>
<dbReference type="SUPFAM" id="SSF56059">
    <property type="entry name" value="Glutathione synthetase ATP-binding domain-like"/>
    <property type="match status" value="2"/>
</dbReference>